<evidence type="ECO:0000313" key="1">
    <source>
        <dbReference type="EMBL" id="MFC6997954.1"/>
    </source>
</evidence>
<keyword evidence="2" id="KW-1185">Reference proteome</keyword>
<dbReference type="InterPro" id="IPR036761">
    <property type="entry name" value="TTHA0802/YceI-like_sf"/>
</dbReference>
<accession>A0ABW2DJF4</accession>
<evidence type="ECO:0008006" key="3">
    <source>
        <dbReference type="Google" id="ProtNLM"/>
    </source>
</evidence>
<evidence type="ECO:0000313" key="2">
    <source>
        <dbReference type="Proteomes" id="UP001596405"/>
    </source>
</evidence>
<dbReference type="EMBL" id="JBHSYQ010000004">
    <property type="protein sequence ID" value="MFC6997954.1"/>
    <property type="molecule type" value="Genomic_DNA"/>
</dbReference>
<reference evidence="2" key="1">
    <citation type="journal article" date="2019" name="Int. J. Syst. Evol. Microbiol.">
        <title>The Global Catalogue of Microorganisms (GCM) 10K type strain sequencing project: providing services to taxonomists for standard genome sequencing and annotation.</title>
        <authorList>
            <consortium name="The Broad Institute Genomics Platform"/>
            <consortium name="The Broad Institute Genome Sequencing Center for Infectious Disease"/>
            <person name="Wu L."/>
            <person name="Ma J."/>
        </authorList>
    </citation>
    <scope>NUCLEOTIDE SEQUENCE [LARGE SCALE GENOMIC DNA]</scope>
    <source>
        <strain evidence="2">CGMCC 4.7393</strain>
    </source>
</reference>
<dbReference type="RefSeq" id="WP_066625484.1">
    <property type="nucleotide sequence ID" value="NZ_JBHSYQ010000004.1"/>
</dbReference>
<dbReference type="Gene3D" id="2.40.128.110">
    <property type="entry name" value="Lipid/polyisoprenoid-binding, YceI-like"/>
    <property type="match status" value="1"/>
</dbReference>
<protein>
    <recommendedName>
        <fullName evidence="3">YceI family protein</fullName>
    </recommendedName>
</protein>
<dbReference type="Proteomes" id="UP001596405">
    <property type="component" value="Unassembled WGS sequence"/>
</dbReference>
<sequence length="184" mass="20661">MLLSNIVLVLLLLFPGFTTDEQYLVVRGKRISVQAMTSVGAINCSYENTRQADTLFLNRLVGKNERLVMELPVKEFGCGNPLLNRDFHRTLKAETYPEIQVAVLEMKQEGQRMKGAILVQLAGKKQVYRNVNFCRKPGQRLSATLCLLFSDFDLTMPKKFGGLVKVDEELKVTVDLLIAAGPQL</sequence>
<gene>
    <name evidence="1" type="ORF">ACFQHR_09965</name>
</gene>
<proteinExistence type="predicted"/>
<organism evidence="1 2">
    <name type="scientific">Rufibacter roseus</name>
    <dbReference type="NCBI Taxonomy" id="1567108"/>
    <lineage>
        <taxon>Bacteria</taxon>
        <taxon>Pseudomonadati</taxon>
        <taxon>Bacteroidota</taxon>
        <taxon>Cytophagia</taxon>
        <taxon>Cytophagales</taxon>
        <taxon>Hymenobacteraceae</taxon>
        <taxon>Rufibacter</taxon>
    </lineage>
</organism>
<comment type="caution">
    <text evidence="1">The sequence shown here is derived from an EMBL/GenBank/DDBJ whole genome shotgun (WGS) entry which is preliminary data.</text>
</comment>
<name>A0ABW2DJF4_9BACT</name>